<protein>
    <submittedName>
        <fullName evidence="3">Uncharacterized protein</fullName>
    </submittedName>
</protein>
<keyword evidence="2" id="KW-0472">Membrane</keyword>
<evidence type="ECO:0000256" key="2">
    <source>
        <dbReference type="SAM" id="Phobius"/>
    </source>
</evidence>
<comment type="caution">
    <text evidence="3">The sequence shown here is derived from an EMBL/GenBank/DDBJ whole genome shotgun (WGS) entry which is preliminary data.</text>
</comment>
<gene>
    <name evidence="3" type="ORF">I4Q42_17525</name>
</gene>
<keyword evidence="4" id="KW-1185">Reference proteome</keyword>
<dbReference type="EMBL" id="JADWOX010000013">
    <property type="protein sequence ID" value="MBI1685474.1"/>
    <property type="molecule type" value="Genomic_DNA"/>
</dbReference>
<feature type="transmembrane region" description="Helical" evidence="2">
    <location>
        <begin position="20"/>
        <end position="41"/>
    </location>
</feature>
<feature type="compositionally biased region" description="Basic and acidic residues" evidence="1">
    <location>
        <begin position="285"/>
        <end position="295"/>
    </location>
</feature>
<name>A0ABS0T0W1_9CAUL</name>
<feature type="region of interest" description="Disordered" evidence="1">
    <location>
        <begin position="210"/>
        <end position="237"/>
    </location>
</feature>
<evidence type="ECO:0000256" key="1">
    <source>
        <dbReference type="SAM" id="MobiDB-lite"/>
    </source>
</evidence>
<keyword evidence="2" id="KW-1133">Transmembrane helix</keyword>
<sequence>MYQSEFPVEASVPIFDPTLLAGIVLIALAVAALAFCAGRFLGRRKRDDDWRDVPKTIHKAILARCVAATSAPTGELLRRAEELAAEVDARVGALIAFGASGKALRALEKACVGEFPKPEVKPEPKPKAKPKVCTCSHEASKDDHGHGHAHKPAETSCRAPGPCQCVICCVPVTVGGLALASPQVKIHSKQTVIVNAACAPALAPAPSRCTCGAADAHDDKHDKAEDHEEEKPEPPLEWNEHMRRLRLIVVEFADVWNSPDNLRLLERCQKQLTRTEPPAKGGGAHGHDHGDAHGH</sequence>
<evidence type="ECO:0000313" key="4">
    <source>
        <dbReference type="Proteomes" id="UP000639859"/>
    </source>
</evidence>
<accession>A0ABS0T0W1</accession>
<dbReference type="Proteomes" id="UP000639859">
    <property type="component" value="Unassembled WGS sequence"/>
</dbReference>
<feature type="compositionally biased region" description="Basic and acidic residues" evidence="1">
    <location>
        <begin position="215"/>
        <end position="237"/>
    </location>
</feature>
<keyword evidence="2" id="KW-0812">Transmembrane</keyword>
<organism evidence="3 4">
    <name type="scientific">Caulobacter hibisci</name>
    <dbReference type="NCBI Taxonomy" id="2035993"/>
    <lineage>
        <taxon>Bacteria</taxon>
        <taxon>Pseudomonadati</taxon>
        <taxon>Pseudomonadota</taxon>
        <taxon>Alphaproteobacteria</taxon>
        <taxon>Caulobacterales</taxon>
        <taxon>Caulobacteraceae</taxon>
        <taxon>Caulobacter</taxon>
    </lineage>
</organism>
<dbReference type="RefSeq" id="WP_198577381.1">
    <property type="nucleotide sequence ID" value="NZ_JADWOX010000013.1"/>
</dbReference>
<evidence type="ECO:0000313" key="3">
    <source>
        <dbReference type="EMBL" id="MBI1685474.1"/>
    </source>
</evidence>
<proteinExistence type="predicted"/>
<feature type="region of interest" description="Disordered" evidence="1">
    <location>
        <begin position="137"/>
        <end position="157"/>
    </location>
</feature>
<feature type="region of interest" description="Disordered" evidence="1">
    <location>
        <begin position="274"/>
        <end position="295"/>
    </location>
</feature>
<reference evidence="3 4" key="1">
    <citation type="submission" date="2020-11" db="EMBL/GenBank/DDBJ databases">
        <title>genome sequence of strain KACC 18849.</title>
        <authorList>
            <person name="Gao J."/>
            <person name="Zhang X."/>
        </authorList>
    </citation>
    <scope>NUCLEOTIDE SEQUENCE [LARGE SCALE GENOMIC DNA]</scope>
    <source>
        <strain evidence="3 4">KACC 18849</strain>
    </source>
</reference>